<dbReference type="RefSeq" id="XP_033593184.1">
    <property type="nucleotide sequence ID" value="XM_033730620.1"/>
</dbReference>
<dbReference type="GeneID" id="54471622"/>
<feature type="transmembrane region" description="Helical" evidence="8">
    <location>
        <begin position="559"/>
        <end position="580"/>
    </location>
</feature>
<dbReference type="PANTHER" id="PTHR23501:SF107">
    <property type="entry name" value="TRANSPORTER, PUTATIVE (AFU_ORTHOLOGUE AFUA_7G04730)-RELATED"/>
    <property type="match status" value="1"/>
</dbReference>
<evidence type="ECO:0000256" key="6">
    <source>
        <dbReference type="ARBA" id="ARBA00023136"/>
    </source>
</evidence>
<evidence type="ECO:0000313" key="10">
    <source>
        <dbReference type="Proteomes" id="UP000799767"/>
    </source>
</evidence>
<evidence type="ECO:0000256" key="8">
    <source>
        <dbReference type="SAM" id="Phobius"/>
    </source>
</evidence>
<dbReference type="InterPro" id="IPR011701">
    <property type="entry name" value="MFS"/>
</dbReference>
<feature type="transmembrane region" description="Helical" evidence="8">
    <location>
        <begin position="396"/>
        <end position="415"/>
    </location>
</feature>
<dbReference type="Pfam" id="PF07690">
    <property type="entry name" value="MFS_1"/>
    <property type="match status" value="1"/>
</dbReference>
<feature type="transmembrane region" description="Helical" evidence="8">
    <location>
        <begin position="229"/>
        <end position="251"/>
    </location>
</feature>
<evidence type="ECO:0000256" key="3">
    <source>
        <dbReference type="ARBA" id="ARBA00022448"/>
    </source>
</evidence>
<feature type="transmembrane region" description="Helical" evidence="8">
    <location>
        <begin position="111"/>
        <end position="130"/>
    </location>
</feature>
<feature type="transmembrane region" description="Helical" evidence="8">
    <location>
        <begin position="422"/>
        <end position="441"/>
    </location>
</feature>
<name>A0A6A6Q2U6_9PEZI</name>
<evidence type="ECO:0000256" key="5">
    <source>
        <dbReference type="ARBA" id="ARBA00022989"/>
    </source>
</evidence>
<dbReference type="InterPro" id="IPR036259">
    <property type="entry name" value="MFS_trans_sf"/>
</dbReference>
<dbReference type="Gene3D" id="1.20.1250.20">
    <property type="entry name" value="MFS general substrate transporter like domains"/>
    <property type="match status" value="2"/>
</dbReference>
<dbReference type="Proteomes" id="UP000799767">
    <property type="component" value="Unassembled WGS sequence"/>
</dbReference>
<evidence type="ECO:0000313" key="9">
    <source>
        <dbReference type="EMBL" id="KAF2486615.1"/>
    </source>
</evidence>
<comment type="similarity">
    <text evidence="2">Belongs to the major facilitator superfamily.</text>
</comment>
<evidence type="ECO:0000256" key="4">
    <source>
        <dbReference type="ARBA" id="ARBA00022692"/>
    </source>
</evidence>
<feature type="transmembrane region" description="Helical" evidence="8">
    <location>
        <begin position="447"/>
        <end position="472"/>
    </location>
</feature>
<keyword evidence="10" id="KW-1185">Reference proteome</keyword>
<feature type="transmembrane region" description="Helical" evidence="8">
    <location>
        <begin position="73"/>
        <end position="91"/>
    </location>
</feature>
<dbReference type="GO" id="GO:0022857">
    <property type="term" value="F:transmembrane transporter activity"/>
    <property type="evidence" value="ECO:0007669"/>
    <property type="project" value="InterPro"/>
</dbReference>
<feature type="region of interest" description="Disordered" evidence="7">
    <location>
        <begin position="1"/>
        <end position="56"/>
    </location>
</feature>
<feature type="transmembrane region" description="Helical" evidence="8">
    <location>
        <begin position="484"/>
        <end position="508"/>
    </location>
</feature>
<evidence type="ECO:0000256" key="2">
    <source>
        <dbReference type="ARBA" id="ARBA00008335"/>
    </source>
</evidence>
<feature type="transmembrane region" description="Helical" evidence="8">
    <location>
        <begin position="314"/>
        <end position="336"/>
    </location>
</feature>
<keyword evidence="6 8" id="KW-0472">Membrane</keyword>
<dbReference type="SUPFAM" id="SSF103473">
    <property type="entry name" value="MFS general substrate transporter"/>
    <property type="match status" value="1"/>
</dbReference>
<evidence type="ECO:0000256" key="1">
    <source>
        <dbReference type="ARBA" id="ARBA00004141"/>
    </source>
</evidence>
<dbReference type="GO" id="GO:0005886">
    <property type="term" value="C:plasma membrane"/>
    <property type="evidence" value="ECO:0007669"/>
    <property type="project" value="TreeGrafter"/>
</dbReference>
<dbReference type="OrthoDB" id="4078873at2759"/>
<evidence type="ECO:0000256" key="7">
    <source>
        <dbReference type="SAM" id="MobiDB-lite"/>
    </source>
</evidence>
<protein>
    <submittedName>
        <fullName evidence="9">Major facilitator superfamily domain-containing protein</fullName>
    </submittedName>
</protein>
<keyword evidence="5 8" id="KW-1133">Transmembrane helix</keyword>
<dbReference type="AlphaFoldDB" id="A0A6A6Q2U6"/>
<feature type="transmembrane region" description="Helical" evidence="8">
    <location>
        <begin position="142"/>
        <end position="159"/>
    </location>
</feature>
<reference evidence="9" key="1">
    <citation type="journal article" date="2020" name="Stud. Mycol.">
        <title>101 Dothideomycetes genomes: a test case for predicting lifestyles and emergence of pathogens.</title>
        <authorList>
            <person name="Haridas S."/>
            <person name="Albert R."/>
            <person name="Binder M."/>
            <person name="Bloem J."/>
            <person name="Labutti K."/>
            <person name="Salamov A."/>
            <person name="Andreopoulos B."/>
            <person name="Baker S."/>
            <person name="Barry K."/>
            <person name="Bills G."/>
            <person name="Bluhm B."/>
            <person name="Cannon C."/>
            <person name="Castanera R."/>
            <person name="Culley D."/>
            <person name="Daum C."/>
            <person name="Ezra D."/>
            <person name="Gonzalez J."/>
            <person name="Henrissat B."/>
            <person name="Kuo A."/>
            <person name="Liang C."/>
            <person name="Lipzen A."/>
            <person name="Lutzoni F."/>
            <person name="Magnuson J."/>
            <person name="Mondo S."/>
            <person name="Nolan M."/>
            <person name="Ohm R."/>
            <person name="Pangilinan J."/>
            <person name="Park H.-J."/>
            <person name="Ramirez L."/>
            <person name="Alfaro M."/>
            <person name="Sun H."/>
            <person name="Tritt A."/>
            <person name="Yoshinaga Y."/>
            <person name="Zwiers L.-H."/>
            <person name="Turgeon B."/>
            <person name="Goodwin S."/>
            <person name="Spatafora J."/>
            <person name="Crous P."/>
            <person name="Grigoriev I."/>
        </authorList>
    </citation>
    <scope>NUCLEOTIDE SEQUENCE</scope>
    <source>
        <strain evidence="9">CBS 113389</strain>
    </source>
</reference>
<feature type="transmembrane region" description="Helical" evidence="8">
    <location>
        <begin position="281"/>
        <end position="302"/>
    </location>
</feature>
<feature type="transmembrane region" description="Helical" evidence="8">
    <location>
        <begin position="356"/>
        <end position="376"/>
    </location>
</feature>
<gene>
    <name evidence="9" type="ORF">BDY17DRAFT_245334</name>
</gene>
<proteinExistence type="inferred from homology"/>
<feature type="compositionally biased region" description="Basic and acidic residues" evidence="7">
    <location>
        <begin position="1"/>
        <end position="35"/>
    </location>
</feature>
<sequence>MAILDKFKSESSEKHEHSLELPGREVEEQHGDKSVVETTNTALNTGDDEDDSDSVQDGVKRAQATTIVWSRNSLIVAYGLIFLIFFVNSFGQQISNNLLPFVTSAFYQHSLTATTNVVSGLVSGVIKLPVAKLMDVWGRPQGYCLMLFCAVLGYIMMAATNGVTVYAAAQVFYWVGQDGLAYVLDVFIADTSSLKWRGLMIAFSTSPYIATTFAGPAAAQAWYETTGFRWAFGTWAILTPVISIPFLWVFWFNQRLAKRQGVLVEKRAASGRTTWQSVQHYLIEFDVVGMILLIAGWSMFLLPFSLATDLPSKWQSPTIIALLVVGFCCLIGFGVWERFFARKSFLPFRLLTDRTVIGSCLTAASLFFSFYCWNSYFTSFLQVVYDIDISDAGYIGNTYSLGSCFWSIVVGILVPITGRFKWMAVCAVPLQILATGLMIYFRQPGQALGYVIMCQVFIAISGGTIVVTQQLAIMAAAGPENVAVALALQSLFTSVGGAIGASVSGAIWTNTFEGELLRALPDNLKPQADKIYESLATQLTYTWGSPGRDAIVLAYGNTQRYMCIAATCGLVVMLVGVFMWRDIRVKDFRSPRGAKVV</sequence>
<accession>A0A6A6Q2U6</accession>
<keyword evidence="4 8" id="KW-0812">Transmembrane</keyword>
<dbReference type="PANTHER" id="PTHR23501">
    <property type="entry name" value="MAJOR FACILITATOR SUPERFAMILY"/>
    <property type="match status" value="1"/>
</dbReference>
<dbReference type="EMBL" id="MU001632">
    <property type="protein sequence ID" value="KAF2486615.1"/>
    <property type="molecule type" value="Genomic_DNA"/>
</dbReference>
<organism evidence="9 10">
    <name type="scientific">Neohortaea acidophila</name>
    <dbReference type="NCBI Taxonomy" id="245834"/>
    <lineage>
        <taxon>Eukaryota</taxon>
        <taxon>Fungi</taxon>
        <taxon>Dikarya</taxon>
        <taxon>Ascomycota</taxon>
        <taxon>Pezizomycotina</taxon>
        <taxon>Dothideomycetes</taxon>
        <taxon>Dothideomycetidae</taxon>
        <taxon>Mycosphaerellales</taxon>
        <taxon>Teratosphaeriaceae</taxon>
        <taxon>Neohortaea</taxon>
    </lineage>
</organism>
<dbReference type="FunFam" id="1.20.1250.20:FF:000284">
    <property type="entry name" value="Siderophore iron transporter mirB"/>
    <property type="match status" value="1"/>
</dbReference>
<comment type="subcellular location">
    <subcellularLocation>
        <location evidence="1">Membrane</location>
        <topology evidence="1">Multi-pass membrane protein</topology>
    </subcellularLocation>
</comment>
<keyword evidence="3" id="KW-0813">Transport</keyword>